<sequence>MKWELICVERPKLFEDICQGFLEPGKFSAGKAAIEVADATVNERTDTYKHVDRHTPSTDTYCNREITIVQP</sequence>
<name>A0A0N7LB62_9BASI</name>
<organism evidence="1 2">
    <name type="scientific">Ceraceosorus bombacis</name>
    <dbReference type="NCBI Taxonomy" id="401625"/>
    <lineage>
        <taxon>Eukaryota</taxon>
        <taxon>Fungi</taxon>
        <taxon>Dikarya</taxon>
        <taxon>Basidiomycota</taxon>
        <taxon>Ustilaginomycotina</taxon>
        <taxon>Exobasidiomycetes</taxon>
        <taxon>Ceraceosorales</taxon>
        <taxon>Ceraceosoraceae</taxon>
        <taxon>Ceraceosorus</taxon>
    </lineage>
</organism>
<evidence type="ECO:0000313" key="2">
    <source>
        <dbReference type="Proteomes" id="UP000054845"/>
    </source>
</evidence>
<dbReference type="EMBL" id="CCYA01000275">
    <property type="protein sequence ID" value="CEH18498.1"/>
    <property type="molecule type" value="Genomic_DNA"/>
</dbReference>
<protein>
    <submittedName>
        <fullName evidence="1">Uncharacterized protein</fullName>
    </submittedName>
</protein>
<dbReference type="Proteomes" id="UP000054845">
    <property type="component" value="Unassembled WGS sequence"/>
</dbReference>
<proteinExistence type="predicted"/>
<evidence type="ECO:0000313" key="1">
    <source>
        <dbReference type="EMBL" id="CEH18498.1"/>
    </source>
</evidence>
<dbReference type="AlphaFoldDB" id="A0A0N7LB62"/>
<keyword evidence="2" id="KW-1185">Reference proteome</keyword>
<accession>A0A0N7LB62</accession>
<reference evidence="1 2" key="1">
    <citation type="submission" date="2014-09" db="EMBL/GenBank/DDBJ databases">
        <authorList>
            <person name="Magalhaes I.L.F."/>
            <person name="Oliveira U."/>
            <person name="Santos F.R."/>
            <person name="Vidigal T.H.D.A."/>
            <person name="Brescovit A.D."/>
            <person name="Santos A.J."/>
        </authorList>
    </citation>
    <scope>NUCLEOTIDE SEQUENCE [LARGE SCALE GENOMIC DNA]</scope>
</reference>